<keyword evidence="1" id="KW-0812">Transmembrane</keyword>
<evidence type="ECO:0000256" key="1">
    <source>
        <dbReference type="SAM" id="Phobius"/>
    </source>
</evidence>
<dbReference type="Proteomes" id="UP001321477">
    <property type="component" value="Chromosome"/>
</dbReference>
<keyword evidence="3" id="KW-1185">Reference proteome</keyword>
<sequence length="59" mass="6202">MNVFPFLIAMALFVLGLWLFGIADAVAGFEAAVFFGGIVSVSLALAIPMNVIGRRESGN</sequence>
<protein>
    <recommendedName>
        <fullName evidence="4">DUF1328 domain-containing protein</fullName>
    </recommendedName>
</protein>
<evidence type="ECO:0008006" key="4">
    <source>
        <dbReference type="Google" id="ProtNLM"/>
    </source>
</evidence>
<reference evidence="3" key="1">
    <citation type="journal article" date="2019" name="Int. J. Syst. Evol. Microbiol.">
        <title>The Global Catalogue of Microorganisms (GCM) 10K type strain sequencing project: providing services to taxonomists for standard genome sequencing and annotation.</title>
        <authorList>
            <consortium name="The Broad Institute Genomics Platform"/>
            <consortium name="The Broad Institute Genome Sequencing Center for Infectious Disease"/>
            <person name="Wu L."/>
            <person name="Ma J."/>
        </authorList>
    </citation>
    <scope>NUCLEOTIDE SEQUENCE [LARGE SCALE GENOMIC DNA]</scope>
    <source>
        <strain evidence="3">NBRC 109019</strain>
    </source>
</reference>
<organism evidence="2 3">
    <name type="scientific">Agromyces marinus</name>
    <dbReference type="NCBI Taxonomy" id="1389020"/>
    <lineage>
        <taxon>Bacteria</taxon>
        <taxon>Bacillati</taxon>
        <taxon>Actinomycetota</taxon>
        <taxon>Actinomycetes</taxon>
        <taxon>Micrococcales</taxon>
        <taxon>Microbacteriaceae</taxon>
        <taxon>Agromyces</taxon>
    </lineage>
</organism>
<name>A0ABN6YF44_9MICO</name>
<accession>A0ABN6YF44</accession>
<feature type="transmembrane region" description="Helical" evidence="1">
    <location>
        <begin position="33"/>
        <end position="53"/>
    </location>
</feature>
<evidence type="ECO:0000313" key="2">
    <source>
        <dbReference type="EMBL" id="BDZ55781.1"/>
    </source>
</evidence>
<gene>
    <name evidence="2" type="ORF">GCM10025870_28540</name>
</gene>
<keyword evidence="1" id="KW-0472">Membrane</keyword>
<proteinExistence type="predicted"/>
<keyword evidence="1" id="KW-1133">Transmembrane helix</keyword>
<evidence type="ECO:0000313" key="3">
    <source>
        <dbReference type="Proteomes" id="UP001321477"/>
    </source>
</evidence>
<dbReference type="EMBL" id="AP027734">
    <property type="protein sequence ID" value="BDZ55781.1"/>
    <property type="molecule type" value="Genomic_DNA"/>
</dbReference>
<dbReference type="RefSeq" id="WP_234659516.1">
    <property type="nucleotide sequence ID" value="NZ_AP027734.1"/>
</dbReference>